<feature type="domain" description="Solute-binding protein family 5" evidence="5">
    <location>
        <begin position="86"/>
        <end position="450"/>
    </location>
</feature>
<dbReference type="EMBL" id="NGKU01000001">
    <property type="protein sequence ID" value="OTN77839.1"/>
    <property type="molecule type" value="Genomic_DNA"/>
</dbReference>
<comment type="caution">
    <text evidence="6">The sequence shown here is derived from an EMBL/GenBank/DDBJ whole genome shotgun (WGS) entry which is preliminary data.</text>
</comment>
<feature type="chain" id="PRO_5039474556" description="Solute-binding protein family 5 domain-containing protein" evidence="4">
    <location>
        <begin position="20"/>
        <end position="534"/>
    </location>
</feature>
<evidence type="ECO:0000256" key="4">
    <source>
        <dbReference type="SAM" id="SignalP"/>
    </source>
</evidence>
<dbReference type="RefSeq" id="WP_086275814.1">
    <property type="nucleotide sequence ID" value="NZ_NGKU01000001.1"/>
</dbReference>
<dbReference type="GO" id="GO:0043190">
    <property type="term" value="C:ATP-binding cassette (ABC) transporter complex"/>
    <property type="evidence" value="ECO:0007669"/>
    <property type="project" value="InterPro"/>
</dbReference>
<dbReference type="PIRSF" id="PIRSF002741">
    <property type="entry name" value="MppA"/>
    <property type="match status" value="1"/>
</dbReference>
<dbReference type="PANTHER" id="PTHR30290">
    <property type="entry name" value="PERIPLASMIC BINDING COMPONENT OF ABC TRANSPORTER"/>
    <property type="match status" value="1"/>
</dbReference>
<keyword evidence="3 4" id="KW-0732">Signal</keyword>
<dbReference type="InterPro" id="IPR000914">
    <property type="entry name" value="SBP_5_dom"/>
</dbReference>
<dbReference type="STRING" id="1834191.A5886_002940"/>
<dbReference type="Gene3D" id="3.10.105.10">
    <property type="entry name" value="Dipeptide-binding Protein, Domain 3"/>
    <property type="match status" value="1"/>
</dbReference>
<keyword evidence="2" id="KW-0813">Transport</keyword>
<dbReference type="InterPro" id="IPR039424">
    <property type="entry name" value="SBP_5"/>
</dbReference>
<evidence type="ECO:0000256" key="2">
    <source>
        <dbReference type="ARBA" id="ARBA00022448"/>
    </source>
</evidence>
<evidence type="ECO:0000313" key="7">
    <source>
        <dbReference type="Proteomes" id="UP000195043"/>
    </source>
</evidence>
<dbReference type="GO" id="GO:1904680">
    <property type="term" value="F:peptide transmembrane transporter activity"/>
    <property type="evidence" value="ECO:0007669"/>
    <property type="project" value="TreeGrafter"/>
</dbReference>
<dbReference type="Gene3D" id="3.90.76.10">
    <property type="entry name" value="Dipeptide-binding Protein, Domain 1"/>
    <property type="match status" value="1"/>
</dbReference>
<accession>A0A242AA88</accession>
<evidence type="ECO:0000259" key="5">
    <source>
        <dbReference type="Pfam" id="PF00496"/>
    </source>
</evidence>
<reference evidence="6 7" key="1">
    <citation type="submission" date="2017-05" db="EMBL/GenBank/DDBJ databases">
        <title>The Genome Sequence of Enterococcus sp. 8G7_MSG3316.</title>
        <authorList>
            <consortium name="The Broad Institute Genomics Platform"/>
            <consortium name="The Broad Institute Genomic Center for Infectious Diseases"/>
            <person name="Earl A."/>
            <person name="Manson A."/>
            <person name="Schwartman J."/>
            <person name="Gilmore M."/>
            <person name="Abouelleil A."/>
            <person name="Cao P."/>
            <person name="Chapman S."/>
            <person name="Cusick C."/>
            <person name="Shea T."/>
            <person name="Young S."/>
            <person name="Neafsey D."/>
            <person name="Nusbaum C."/>
            <person name="Birren B."/>
        </authorList>
    </citation>
    <scope>NUCLEOTIDE SEQUENCE [LARGE SCALE GENOMIC DNA]</scope>
    <source>
        <strain evidence="6 7">8G7_MSG3316</strain>
    </source>
</reference>
<dbReference type="Gene3D" id="3.40.190.10">
    <property type="entry name" value="Periplasmic binding protein-like II"/>
    <property type="match status" value="1"/>
</dbReference>
<dbReference type="OrthoDB" id="9796817at2"/>
<proteinExistence type="inferred from homology"/>
<dbReference type="PANTHER" id="PTHR30290:SF9">
    <property type="entry name" value="OLIGOPEPTIDE-BINDING PROTEIN APPA"/>
    <property type="match status" value="1"/>
</dbReference>
<dbReference type="Proteomes" id="UP000195043">
    <property type="component" value="Unassembled WGS sequence"/>
</dbReference>
<dbReference type="CDD" id="cd08512">
    <property type="entry name" value="PBP2_NikA_DppA_OppA_like_7"/>
    <property type="match status" value="1"/>
</dbReference>
<sequence length="534" mass="59636">MKKNFKALMLCFAATALLAACGGSKDSGTEASQGTNTLDRPFVYVAQQVVGSIDPAKVIDETEIIAAVNLYDPLFYPDTANGKMDPVPHLASEYEVSEDGLVYTVKLRDDVTFHSGNPFTADDVVYTMQRMLAVGQGNSWLWNNVLDAENVKKIDDYTVEFTLNNAYAPFISSMTQLFIVDSKLLEENTTGDDYGQAYLENNEAGSGPYTLAKWDRESQIDYKAYEDYWKGWKDNQFKDVQMKIITEEATVKTLLVSGQADMVHQWLNVSAYKEFENNDKLVVQKDPSAKLQHIPMNMQKAPTDDENVRKAIAAAFDYDSANKDILGDSTQAVGPVPIVVTGNNPDVTVFKQDLEQAKEYLAASKYAGQDISVDFMIMGENPEQRQFGQLVSDNLSKIGIKVNIVNATWPQITEAATSAEKTPNLTLISDSLKYPHVDSHTYGIYHPSTQGSFRTMSWYDDEETTNILDEARKEIDVDEQLELYKKAQEIITAKAPSIYVANPTHNIAYANYVDGYTFVGLMGYDIAFYNLSMK</sequence>
<comment type="similarity">
    <text evidence="1">Belongs to the bacterial solute-binding protein 5 family.</text>
</comment>
<organism evidence="6 7">
    <name type="scientific">Candidatus Enterococcus testudinis</name>
    <dbReference type="NCBI Taxonomy" id="1834191"/>
    <lineage>
        <taxon>Bacteria</taxon>
        <taxon>Bacillati</taxon>
        <taxon>Bacillota</taxon>
        <taxon>Bacilli</taxon>
        <taxon>Lactobacillales</taxon>
        <taxon>Enterococcaceae</taxon>
        <taxon>Enterococcus</taxon>
    </lineage>
</organism>
<name>A0A242AA88_9ENTE</name>
<feature type="signal peptide" evidence="4">
    <location>
        <begin position="1"/>
        <end position="19"/>
    </location>
</feature>
<dbReference type="AlphaFoldDB" id="A0A242AA88"/>
<protein>
    <recommendedName>
        <fullName evidence="5">Solute-binding protein family 5 domain-containing protein</fullName>
    </recommendedName>
</protein>
<evidence type="ECO:0000256" key="1">
    <source>
        <dbReference type="ARBA" id="ARBA00005695"/>
    </source>
</evidence>
<dbReference type="PROSITE" id="PS51257">
    <property type="entry name" value="PROKAR_LIPOPROTEIN"/>
    <property type="match status" value="1"/>
</dbReference>
<dbReference type="GO" id="GO:0015833">
    <property type="term" value="P:peptide transport"/>
    <property type="evidence" value="ECO:0007669"/>
    <property type="project" value="TreeGrafter"/>
</dbReference>
<dbReference type="GO" id="GO:0042597">
    <property type="term" value="C:periplasmic space"/>
    <property type="evidence" value="ECO:0007669"/>
    <property type="project" value="UniProtKB-ARBA"/>
</dbReference>
<dbReference type="SUPFAM" id="SSF53850">
    <property type="entry name" value="Periplasmic binding protein-like II"/>
    <property type="match status" value="1"/>
</dbReference>
<gene>
    <name evidence="6" type="ORF">A5886_002940</name>
</gene>
<dbReference type="InterPro" id="IPR030678">
    <property type="entry name" value="Peptide/Ni-bd"/>
</dbReference>
<dbReference type="Pfam" id="PF00496">
    <property type="entry name" value="SBP_bac_5"/>
    <property type="match status" value="1"/>
</dbReference>
<keyword evidence="7" id="KW-1185">Reference proteome</keyword>
<evidence type="ECO:0000256" key="3">
    <source>
        <dbReference type="ARBA" id="ARBA00022729"/>
    </source>
</evidence>
<evidence type="ECO:0000313" key="6">
    <source>
        <dbReference type="EMBL" id="OTN77839.1"/>
    </source>
</evidence>